<dbReference type="Proteomes" id="UP000607653">
    <property type="component" value="Unassembled WGS sequence"/>
</dbReference>
<comment type="caution">
    <text evidence="1">The sequence shown here is derived from an EMBL/GenBank/DDBJ whole genome shotgun (WGS) entry which is preliminary data.</text>
</comment>
<sequence length="104" mass="11981">MELAREICSIFQEFVEIIKSVASSRLLATEHIISTDLILVRLVSRLQVFLTFTPSSPKKQRGQNQNSKTFVKFLLEVLHCLFSVADYVSRMVNLVFFSLCIYCM</sequence>
<reference evidence="1 2" key="1">
    <citation type="journal article" date="2020" name="Mol. Biol. Evol.">
        <title>Distinct Expression and Methylation Patterns for Genes with Different Fates following a Single Whole-Genome Duplication in Flowering Plants.</title>
        <authorList>
            <person name="Shi T."/>
            <person name="Rahmani R.S."/>
            <person name="Gugger P.F."/>
            <person name="Wang M."/>
            <person name="Li H."/>
            <person name="Zhang Y."/>
            <person name="Li Z."/>
            <person name="Wang Q."/>
            <person name="Van de Peer Y."/>
            <person name="Marchal K."/>
            <person name="Chen J."/>
        </authorList>
    </citation>
    <scope>NUCLEOTIDE SEQUENCE [LARGE SCALE GENOMIC DNA]</scope>
    <source>
        <tissue evidence="1">Leaf</tissue>
    </source>
</reference>
<proteinExistence type="predicted"/>
<keyword evidence="2" id="KW-1185">Reference proteome</keyword>
<evidence type="ECO:0000313" key="1">
    <source>
        <dbReference type="EMBL" id="DAD30705.1"/>
    </source>
</evidence>
<protein>
    <submittedName>
        <fullName evidence="1">Uncharacterized protein</fullName>
    </submittedName>
</protein>
<dbReference type="EMBL" id="DUZY01000003">
    <property type="protein sequence ID" value="DAD30705.1"/>
    <property type="molecule type" value="Genomic_DNA"/>
</dbReference>
<evidence type="ECO:0000313" key="2">
    <source>
        <dbReference type="Proteomes" id="UP000607653"/>
    </source>
</evidence>
<dbReference type="AlphaFoldDB" id="A0A822YI99"/>
<gene>
    <name evidence="1" type="ORF">HUJ06_009556</name>
</gene>
<organism evidence="1 2">
    <name type="scientific">Nelumbo nucifera</name>
    <name type="common">Sacred lotus</name>
    <dbReference type="NCBI Taxonomy" id="4432"/>
    <lineage>
        <taxon>Eukaryota</taxon>
        <taxon>Viridiplantae</taxon>
        <taxon>Streptophyta</taxon>
        <taxon>Embryophyta</taxon>
        <taxon>Tracheophyta</taxon>
        <taxon>Spermatophyta</taxon>
        <taxon>Magnoliopsida</taxon>
        <taxon>Proteales</taxon>
        <taxon>Nelumbonaceae</taxon>
        <taxon>Nelumbo</taxon>
    </lineage>
</organism>
<accession>A0A822YI99</accession>
<name>A0A822YI99_NELNU</name>